<keyword evidence="1" id="KW-1133">Transmembrane helix</keyword>
<organism evidence="2 3">
    <name type="scientific">Methanoregula boonei (strain DSM 21154 / JCM 14090 / 6A8)</name>
    <dbReference type="NCBI Taxonomy" id="456442"/>
    <lineage>
        <taxon>Archaea</taxon>
        <taxon>Methanobacteriati</taxon>
        <taxon>Methanobacteriota</taxon>
        <taxon>Stenosarchaea group</taxon>
        <taxon>Methanomicrobia</taxon>
        <taxon>Methanomicrobiales</taxon>
        <taxon>Methanoregulaceae</taxon>
        <taxon>Methanoregula</taxon>
    </lineage>
</organism>
<dbReference type="HOGENOM" id="CLU_065509_0_0_2"/>
<evidence type="ECO:0000313" key="2">
    <source>
        <dbReference type="EMBL" id="ABS55826.1"/>
    </source>
</evidence>
<reference evidence="3" key="1">
    <citation type="journal article" date="2015" name="Microbiology">
        <title>Genome of Methanoregula boonei 6A8 reveals adaptations to oligotrophic peatland environments.</title>
        <authorList>
            <person name="Braeuer S."/>
            <person name="Cadillo-Quiroz H."/>
            <person name="Kyrpides N."/>
            <person name="Woyke T."/>
            <person name="Goodwin L."/>
            <person name="Detter C."/>
            <person name="Podell S."/>
            <person name="Yavitt J.B."/>
            <person name="Zinder S.H."/>
        </authorList>
    </citation>
    <scope>NUCLEOTIDE SEQUENCE [LARGE SCALE GENOMIC DNA]</scope>
    <source>
        <strain evidence="3">DSM 21154 / JCM 14090 / 6A8</strain>
    </source>
</reference>
<protein>
    <recommendedName>
        <fullName evidence="4">DUF3821 domain-containing protein</fullName>
    </recommendedName>
</protein>
<keyword evidence="3" id="KW-1185">Reference proteome</keyword>
<proteinExistence type="predicted"/>
<name>A7I7W5_METB6</name>
<keyword evidence="1" id="KW-0472">Membrane</keyword>
<dbReference type="eggNOG" id="arCOG03906">
    <property type="taxonomic scope" value="Archaea"/>
</dbReference>
<dbReference type="OrthoDB" id="118064at2157"/>
<sequence length="361" mass="36273" precursor="true">MNALPGIIKFCLPVCLLLLAGVLMFPGSAAITLTPGSTSSSAVIAQGDPVTISGIATGHPLVGLQIWFIGYNFAKVTTIPVNDDNTYSYQLQSADTANLAPGQYFVIVQHPMENGRFDIVYDSSTGAVENVQTGKTVFQFTGSGSLQSTNAATALLAAIGSQNIDDTFATVTFFVGQPTVGIASPGTVPQGTSFTLNGTTSLAAGDNLKVDITSSSFTPTKKTDSSGFSGASGVVAVQPGTSGLNTWSFPVDTSTFAPDEYLVTVSAITQSATASTKFTVVPATTDCNDTSGTCPIPGLVSSNATATGAAADVTGNNATAVVAGGTAATAALPATTKSASFPAAFGLAGIGAAALLLRRHS</sequence>
<dbReference type="GeneID" id="5411953"/>
<keyword evidence="1" id="KW-0812">Transmembrane</keyword>
<evidence type="ECO:0000256" key="1">
    <source>
        <dbReference type="SAM" id="Phobius"/>
    </source>
</evidence>
<dbReference type="Proteomes" id="UP000002408">
    <property type="component" value="Chromosome"/>
</dbReference>
<evidence type="ECO:0008006" key="4">
    <source>
        <dbReference type="Google" id="ProtNLM"/>
    </source>
</evidence>
<accession>A7I7W5</accession>
<evidence type="ECO:0000313" key="3">
    <source>
        <dbReference type="Proteomes" id="UP000002408"/>
    </source>
</evidence>
<dbReference type="AlphaFoldDB" id="A7I7W5"/>
<dbReference type="RefSeq" id="WP_012106858.1">
    <property type="nucleotide sequence ID" value="NC_009712.1"/>
</dbReference>
<dbReference type="KEGG" id="mbn:Mboo_1308"/>
<gene>
    <name evidence="2" type="ordered locus">Mboo_1308</name>
</gene>
<feature type="transmembrane region" description="Helical" evidence="1">
    <location>
        <begin position="339"/>
        <end position="357"/>
    </location>
</feature>
<dbReference type="EMBL" id="CP000780">
    <property type="protein sequence ID" value="ABS55826.1"/>
    <property type="molecule type" value="Genomic_DNA"/>
</dbReference>